<protein>
    <submittedName>
        <fullName evidence="1">Uncharacterized protein</fullName>
    </submittedName>
</protein>
<dbReference type="AlphaFoldDB" id="H1V7Y5"/>
<name>H1V7Y5_COLHI</name>
<dbReference type="Proteomes" id="UP000007174">
    <property type="component" value="Unassembled WGS sequence"/>
</dbReference>
<sequence>STLSRFDCATSRGTTTLATYFVLQVIIYFHLAHEADKFCAAVCSEAPGSYEKNERQRSRLITAVVDHVRCCSSHMPHLISLLALVLSGK</sequence>
<dbReference type="EMBL" id="CACQ02001934">
    <property type="protein sequence ID" value="CCF36337.1"/>
    <property type="molecule type" value="Genomic_DNA"/>
</dbReference>
<evidence type="ECO:0000313" key="1">
    <source>
        <dbReference type="EMBL" id="CCF36337.1"/>
    </source>
</evidence>
<organism evidence="1 2">
    <name type="scientific">Colletotrichum higginsianum (strain IMI 349063)</name>
    <name type="common">Crucifer anthracnose fungus</name>
    <dbReference type="NCBI Taxonomy" id="759273"/>
    <lineage>
        <taxon>Eukaryota</taxon>
        <taxon>Fungi</taxon>
        <taxon>Dikarya</taxon>
        <taxon>Ascomycota</taxon>
        <taxon>Pezizomycotina</taxon>
        <taxon>Sordariomycetes</taxon>
        <taxon>Hypocreomycetidae</taxon>
        <taxon>Glomerellales</taxon>
        <taxon>Glomerellaceae</taxon>
        <taxon>Colletotrichum</taxon>
        <taxon>Colletotrichum destructivum species complex</taxon>
    </lineage>
</organism>
<evidence type="ECO:0000313" key="2">
    <source>
        <dbReference type="Proteomes" id="UP000007174"/>
    </source>
</evidence>
<gene>
    <name evidence="1" type="ORF">CH063_07931</name>
</gene>
<accession>H1V7Y5</accession>
<proteinExistence type="predicted"/>
<feature type="non-terminal residue" evidence="1">
    <location>
        <position position="89"/>
    </location>
</feature>
<dbReference type="HOGENOM" id="CLU_2460698_0_0_1"/>
<reference evidence="2" key="1">
    <citation type="journal article" date="2012" name="Nat. Genet.">
        <title>Lifestyle transitions in plant pathogenic Colletotrichum fungi deciphered by genome and transcriptome analyses.</title>
        <authorList>
            <person name="O'Connell R.J."/>
            <person name="Thon M.R."/>
            <person name="Hacquard S."/>
            <person name="Amyotte S.G."/>
            <person name="Kleemann J."/>
            <person name="Torres M.F."/>
            <person name="Damm U."/>
            <person name="Buiate E.A."/>
            <person name="Epstein L."/>
            <person name="Alkan N."/>
            <person name="Altmueller J."/>
            <person name="Alvarado-Balderrama L."/>
            <person name="Bauser C.A."/>
            <person name="Becker C."/>
            <person name="Birren B.W."/>
            <person name="Chen Z."/>
            <person name="Choi J."/>
            <person name="Crouch J.A."/>
            <person name="Duvick J.P."/>
            <person name="Farman M.A."/>
            <person name="Gan P."/>
            <person name="Heiman D."/>
            <person name="Henrissat B."/>
            <person name="Howard R.J."/>
            <person name="Kabbage M."/>
            <person name="Koch C."/>
            <person name="Kracher B."/>
            <person name="Kubo Y."/>
            <person name="Law A.D."/>
            <person name="Lebrun M.-H."/>
            <person name="Lee Y.-H."/>
            <person name="Miyara I."/>
            <person name="Moore N."/>
            <person name="Neumann U."/>
            <person name="Nordstroem K."/>
            <person name="Panaccione D.G."/>
            <person name="Panstruga R."/>
            <person name="Place M."/>
            <person name="Proctor R.H."/>
            <person name="Prusky D."/>
            <person name="Rech G."/>
            <person name="Reinhardt R."/>
            <person name="Rollins J.A."/>
            <person name="Rounsley S."/>
            <person name="Schardl C.L."/>
            <person name="Schwartz D.C."/>
            <person name="Shenoy N."/>
            <person name="Shirasu K."/>
            <person name="Sikhakolli U.R."/>
            <person name="Stueber K."/>
            <person name="Sukno S.A."/>
            <person name="Sweigard J.A."/>
            <person name="Takano Y."/>
            <person name="Takahara H."/>
            <person name="Trail F."/>
            <person name="van der Does H.C."/>
            <person name="Voll L.M."/>
            <person name="Will I."/>
            <person name="Young S."/>
            <person name="Zeng Q."/>
            <person name="Zhang J."/>
            <person name="Zhou S."/>
            <person name="Dickman M.B."/>
            <person name="Schulze-Lefert P."/>
            <person name="Ver Loren van Themaat E."/>
            <person name="Ma L.-J."/>
            <person name="Vaillancourt L.J."/>
        </authorList>
    </citation>
    <scope>NUCLEOTIDE SEQUENCE [LARGE SCALE GENOMIC DNA]</scope>
    <source>
        <strain evidence="2">IMI 349063</strain>
    </source>
</reference>